<sequence>VRLQFRAVNNAPILKQPEFKLSRQALFHVVVHNLRKQLGFAFLQSAFAPAPDEVLGNLYDV</sequence>
<feature type="non-terminal residue" evidence="7">
    <location>
        <position position="1"/>
    </location>
</feature>
<feature type="non-terminal residue" evidence="7">
    <location>
        <position position="61"/>
    </location>
</feature>
<evidence type="ECO:0000313" key="7">
    <source>
        <dbReference type="EMBL" id="KAJ7222231.1"/>
    </source>
</evidence>
<name>A0AAD6VTC4_9AGAR</name>
<dbReference type="Gene3D" id="3.10.20.90">
    <property type="entry name" value="Phosphatidylinositol 3-kinase Catalytic Subunit, Chain A, domain 1"/>
    <property type="match status" value="1"/>
</dbReference>
<dbReference type="Proteomes" id="UP001219525">
    <property type="component" value="Unassembled WGS sequence"/>
</dbReference>
<dbReference type="GO" id="GO:0097352">
    <property type="term" value="P:autophagosome maturation"/>
    <property type="evidence" value="ECO:0007669"/>
    <property type="project" value="TreeGrafter"/>
</dbReference>
<keyword evidence="4 6" id="KW-0833">Ubl conjugation pathway</keyword>
<reference evidence="7" key="1">
    <citation type="submission" date="2023-03" db="EMBL/GenBank/DDBJ databases">
        <title>Massive genome expansion in bonnet fungi (Mycena s.s.) driven by repeated elements and novel gene families across ecological guilds.</title>
        <authorList>
            <consortium name="Lawrence Berkeley National Laboratory"/>
            <person name="Harder C.B."/>
            <person name="Miyauchi S."/>
            <person name="Viragh M."/>
            <person name="Kuo A."/>
            <person name="Thoen E."/>
            <person name="Andreopoulos B."/>
            <person name="Lu D."/>
            <person name="Skrede I."/>
            <person name="Drula E."/>
            <person name="Henrissat B."/>
            <person name="Morin E."/>
            <person name="Kohler A."/>
            <person name="Barry K."/>
            <person name="LaButti K."/>
            <person name="Morin E."/>
            <person name="Salamov A."/>
            <person name="Lipzen A."/>
            <person name="Mereny Z."/>
            <person name="Hegedus B."/>
            <person name="Baldrian P."/>
            <person name="Stursova M."/>
            <person name="Weitz H."/>
            <person name="Taylor A."/>
            <person name="Grigoriev I.V."/>
            <person name="Nagy L.G."/>
            <person name="Martin F."/>
            <person name="Kauserud H."/>
        </authorList>
    </citation>
    <scope>NUCLEOTIDE SEQUENCE</scope>
    <source>
        <strain evidence="7">9144</strain>
    </source>
</reference>
<proteinExistence type="inferred from homology"/>
<comment type="subcellular location">
    <subcellularLocation>
        <location evidence="6">Preautophagosomal structure membrane</location>
        <topology evidence="6">Peripheral membrane protein</topology>
    </subcellularLocation>
</comment>
<dbReference type="GO" id="GO:0000422">
    <property type="term" value="P:autophagy of mitochondrion"/>
    <property type="evidence" value="ECO:0007669"/>
    <property type="project" value="TreeGrafter"/>
</dbReference>
<keyword evidence="3 6" id="KW-1017">Isopeptide bond</keyword>
<evidence type="ECO:0000256" key="4">
    <source>
        <dbReference type="ARBA" id="ARBA00022786"/>
    </source>
</evidence>
<dbReference type="PANTHER" id="PTHR13385:SF0">
    <property type="entry name" value="UBIQUITIN-LIKE PROTEIN ATG12"/>
    <property type="match status" value="1"/>
</dbReference>
<organism evidence="7 8">
    <name type="scientific">Mycena pura</name>
    <dbReference type="NCBI Taxonomy" id="153505"/>
    <lineage>
        <taxon>Eukaryota</taxon>
        <taxon>Fungi</taxon>
        <taxon>Dikarya</taxon>
        <taxon>Basidiomycota</taxon>
        <taxon>Agaricomycotina</taxon>
        <taxon>Agaricomycetes</taxon>
        <taxon>Agaricomycetidae</taxon>
        <taxon>Agaricales</taxon>
        <taxon>Marasmiineae</taxon>
        <taxon>Mycenaceae</taxon>
        <taxon>Mycena</taxon>
    </lineage>
</organism>
<dbReference type="PANTHER" id="PTHR13385">
    <property type="entry name" value="AUTOPHAGY PROTEIN 12"/>
    <property type="match status" value="1"/>
</dbReference>
<gene>
    <name evidence="7" type="ORF">GGX14DRAFT_662958</name>
</gene>
<evidence type="ECO:0000256" key="1">
    <source>
        <dbReference type="ARBA" id="ARBA00007778"/>
    </source>
</evidence>
<dbReference type="SUPFAM" id="SSF54236">
    <property type="entry name" value="Ubiquitin-like"/>
    <property type="match status" value="1"/>
</dbReference>
<evidence type="ECO:0000256" key="5">
    <source>
        <dbReference type="ARBA" id="ARBA00023006"/>
    </source>
</evidence>
<dbReference type="InterPro" id="IPR007242">
    <property type="entry name" value="Atg12"/>
</dbReference>
<evidence type="ECO:0000256" key="6">
    <source>
        <dbReference type="RuleBase" id="RU361201"/>
    </source>
</evidence>
<keyword evidence="6" id="KW-0472">Membrane</keyword>
<dbReference type="Pfam" id="PF04110">
    <property type="entry name" value="APG12"/>
    <property type="match status" value="1"/>
</dbReference>
<dbReference type="GO" id="GO:0019776">
    <property type="term" value="F:Atg8-family ligase activity"/>
    <property type="evidence" value="ECO:0007669"/>
    <property type="project" value="TreeGrafter"/>
</dbReference>
<keyword evidence="6" id="KW-0653">Protein transport</keyword>
<dbReference type="GO" id="GO:0034274">
    <property type="term" value="C:Atg12-Atg5-Atg16 complex"/>
    <property type="evidence" value="ECO:0007669"/>
    <property type="project" value="TreeGrafter"/>
</dbReference>
<dbReference type="InterPro" id="IPR029071">
    <property type="entry name" value="Ubiquitin-like_domsf"/>
</dbReference>
<comment type="similarity">
    <text evidence="1 6">Belongs to the ATG12 family.</text>
</comment>
<comment type="function">
    <text evidence="6">Ubiquitin-like protein involved in cytoplasm to vacuole transport (Cvt), autophagy vesicles formation, mitophagy, and nucleophagy.</text>
</comment>
<dbReference type="GO" id="GO:0034045">
    <property type="term" value="C:phagophore assembly site membrane"/>
    <property type="evidence" value="ECO:0007669"/>
    <property type="project" value="UniProtKB-SubCell"/>
</dbReference>
<evidence type="ECO:0000313" key="8">
    <source>
        <dbReference type="Proteomes" id="UP001219525"/>
    </source>
</evidence>
<dbReference type="GO" id="GO:0000045">
    <property type="term" value="P:autophagosome assembly"/>
    <property type="evidence" value="ECO:0007669"/>
    <property type="project" value="InterPro"/>
</dbReference>
<comment type="subunit">
    <text evidence="6">Forms a conjugate with ATG5.</text>
</comment>
<keyword evidence="6" id="KW-0813">Transport</keyword>
<dbReference type="AlphaFoldDB" id="A0AAD6VTC4"/>
<comment type="caution">
    <text evidence="7">The sequence shown here is derived from an EMBL/GenBank/DDBJ whole genome shotgun (WGS) entry which is preliminary data.</text>
</comment>
<dbReference type="GO" id="GO:0015031">
    <property type="term" value="P:protein transport"/>
    <property type="evidence" value="ECO:0007669"/>
    <property type="project" value="UniProtKB-KW"/>
</dbReference>
<evidence type="ECO:0000256" key="3">
    <source>
        <dbReference type="ARBA" id="ARBA00022499"/>
    </source>
</evidence>
<dbReference type="GO" id="GO:0000421">
    <property type="term" value="C:autophagosome membrane"/>
    <property type="evidence" value="ECO:0007669"/>
    <property type="project" value="TreeGrafter"/>
</dbReference>
<evidence type="ECO:0000256" key="2">
    <source>
        <dbReference type="ARBA" id="ARBA00015875"/>
    </source>
</evidence>
<dbReference type="GO" id="GO:0061723">
    <property type="term" value="P:glycophagy"/>
    <property type="evidence" value="ECO:0007669"/>
    <property type="project" value="TreeGrafter"/>
</dbReference>
<accession>A0AAD6VTC4</accession>
<dbReference type="GO" id="GO:0034727">
    <property type="term" value="P:piecemeal microautophagy of the nucleus"/>
    <property type="evidence" value="ECO:0007669"/>
    <property type="project" value="TreeGrafter"/>
</dbReference>
<dbReference type="EMBL" id="JARJCW010000007">
    <property type="protein sequence ID" value="KAJ7222231.1"/>
    <property type="molecule type" value="Genomic_DNA"/>
</dbReference>
<keyword evidence="5 6" id="KW-0072">Autophagy</keyword>
<keyword evidence="8" id="KW-1185">Reference proteome</keyword>
<protein>
    <recommendedName>
        <fullName evidence="2 6">Ubiquitin-like protein ATG12</fullName>
    </recommendedName>
</protein>